<evidence type="ECO:0000313" key="2">
    <source>
        <dbReference type="EnsemblMetazoa" id="BGLB010035-PB"/>
    </source>
</evidence>
<dbReference type="Pfam" id="PF22589">
    <property type="entry name" value="SPMIP1"/>
    <property type="match status" value="1"/>
</dbReference>
<dbReference type="KEGG" id="bgt:106072951"/>
<sequence>MARNPYANTQMQNFWKETVEKEAAARLQTFAKMKGLERNKPRQLEVFRKKIEDNKPSDTLLEKLPAISSDVKFNRKKGDLNRISSATLANSSVLDSPEMIAPSPTVRKLLYDGFTKEGKGRYIYLRQRYHTIPEEKFAFPTCSSWEYGWRLGEVIKKEDIKKPKFGRTKIVEDTFYTRNGIVTDCK</sequence>
<dbReference type="OMA" id="QRQNFWK"/>
<dbReference type="PANTHER" id="PTHR35826">
    <property type="entry name" value="PROTEIN ATP6V1FNB-LIKE"/>
    <property type="match status" value="1"/>
</dbReference>
<feature type="domain" description="Sperm microtubule inner protein 1 C-terminal" evidence="1">
    <location>
        <begin position="84"/>
        <end position="183"/>
    </location>
</feature>
<evidence type="ECO:0000259" key="1">
    <source>
        <dbReference type="Pfam" id="PF22589"/>
    </source>
</evidence>
<dbReference type="RefSeq" id="XP_013088872.1">
    <property type="nucleotide sequence ID" value="XM_013233418.2"/>
</dbReference>
<organism evidence="2 3">
    <name type="scientific">Biomphalaria glabrata</name>
    <name type="common">Bloodfluke planorb</name>
    <name type="synonym">Freshwater snail</name>
    <dbReference type="NCBI Taxonomy" id="6526"/>
    <lineage>
        <taxon>Eukaryota</taxon>
        <taxon>Metazoa</taxon>
        <taxon>Spiralia</taxon>
        <taxon>Lophotrochozoa</taxon>
        <taxon>Mollusca</taxon>
        <taxon>Gastropoda</taxon>
        <taxon>Heterobranchia</taxon>
        <taxon>Euthyneura</taxon>
        <taxon>Panpulmonata</taxon>
        <taxon>Hygrophila</taxon>
        <taxon>Lymnaeoidea</taxon>
        <taxon>Planorbidae</taxon>
        <taxon>Biomphalaria</taxon>
    </lineage>
</organism>
<reference evidence="2" key="1">
    <citation type="submission" date="2020-05" db="UniProtKB">
        <authorList>
            <consortium name="EnsemblMetazoa"/>
        </authorList>
    </citation>
    <scope>IDENTIFICATION</scope>
    <source>
        <strain evidence="2">BB02</strain>
    </source>
</reference>
<dbReference type="Proteomes" id="UP001165740">
    <property type="component" value="Chromosome 4"/>
</dbReference>
<evidence type="ECO:0000313" key="5">
    <source>
        <dbReference type="RefSeq" id="XP_013088872.1"/>
    </source>
</evidence>
<dbReference type="OrthoDB" id="410807at2759"/>
<evidence type="ECO:0000313" key="4">
    <source>
        <dbReference type="Proteomes" id="UP001165740"/>
    </source>
</evidence>
<dbReference type="Proteomes" id="UP000076420">
    <property type="component" value="Unassembled WGS sequence"/>
</dbReference>
<dbReference type="GeneID" id="106072951"/>
<dbReference type="InterPro" id="IPR054323">
    <property type="entry name" value="SPMIP1_C"/>
</dbReference>
<dbReference type="AlphaFoldDB" id="A0A2C9JYH2"/>
<accession>A0A2C9JYH2</accession>
<reference evidence="5" key="2">
    <citation type="submission" date="2025-04" db="UniProtKB">
        <authorList>
            <consortium name="RefSeq"/>
        </authorList>
    </citation>
    <scope>IDENTIFICATION</scope>
</reference>
<dbReference type="PANTHER" id="PTHR35826:SF1">
    <property type="entry name" value="PROTEIN ATP6V1FNB-LIKE"/>
    <property type="match status" value="1"/>
</dbReference>
<dbReference type="EnsemblMetazoa" id="BGLB010035-RB">
    <property type="protein sequence ID" value="BGLB010035-PB"/>
    <property type="gene ID" value="BGLB010035"/>
</dbReference>
<dbReference type="VEuPathDB" id="VectorBase:BGLB010035"/>
<name>A0A2C9JYH2_BIOGL</name>
<gene>
    <name evidence="2" type="primary">106072951</name>
    <name evidence="5" type="synonym">LOC106072951</name>
</gene>
<evidence type="ECO:0000313" key="3">
    <source>
        <dbReference type="Proteomes" id="UP000076420"/>
    </source>
</evidence>
<dbReference type="VEuPathDB" id="VectorBase:BGLAX_043947"/>
<proteinExistence type="predicted"/>
<keyword evidence="4" id="KW-1185">Reference proteome</keyword>
<protein>
    <submittedName>
        <fullName evidence="5">Protein ATP6V1FNB-like</fullName>
    </submittedName>
</protein>